<dbReference type="Proteomes" id="UP000494249">
    <property type="component" value="Unassembled WGS sequence"/>
</dbReference>
<proteinExistence type="predicted"/>
<dbReference type="RefSeq" id="WP_035482219.1">
    <property type="nucleotide sequence ID" value="NZ_CADFGL010000010.1"/>
</dbReference>
<protein>
    <submittedName>
        <fullName evidence="1">Uncharacterized protein</fullName>
    </submittedName>
</protein>
<dbReference type="AlphaFoldDB" id="A0A6J5BXY2"/>
<name>A0A6J5BXY2_9BURK</name>
<evidence type="ECO:0000313" key="1">
    <source>
        <dbReference type="EMBL" id="CAB3719850.1"/>
    </source>
</evidence>
<accession>A0A6J5BXY2</accession>
<reference evidence="1 2" key="1">
    <citation type="submission" date="2020-04" db="EMBL/GenBank/DDBJ databases">
        <authorList>
            <person name="De Canck E."/>
        </authorList>
    </citation>
    <scope>NUCLEOTIDE SEQUENCE [LARGE SCALE GENOMIC DNA]</scope>
    <source>
        <strain evidence="1 2">LMG 22037</strain>
    </source>
</reference>
<dbReference type="EMBL" id="CADIKB010000028">
    <property type="protein sequence ID" value="CAB3719850.1"/>
    <property type="molecule type" value="Genomic_DNA"/>
</dbReference>
<evidence type="ECO:0000313" key="2">
    <source>
        <dbReference type="Proteomes" id="UP000494249"/>
    </source>
</evidence>
<organism evidence="1 2">
    <name type="scientific">Paraburkholderia phenoliruptrix</name>
    <dbReference type="NCBI Taxonomy" id="252970"/>
    <lineage>
        <taxon>Bacteria</taxon>
        <taxon>Pseudomonadati</taxon>
        <taxon>Pseudomonadota</taxon>
        <taxon>Betaproteobacteria</taxon>
        <taxon>Burkholderiales</taxon>
        <taxon>Burkholderiaceae</taxon>
        <taxon>Paraburkholderia</taxon>
    </lineage>
</organism>
<sequence>MTKRNLFAEVRDGMDALAAGRGGKSVIEKIPYKDYLIIVRLELMEGGGAKIHSQTIQKGESGTPYEVAVDTNVTGMYRNESEAISAAVRTARPMIDEFASGRSSLP</sequence>
<gene>
    <name evidence="1" type="ORF">LMG22037_04668</name>
</gene>